<proteinExistence type="predicted"/>
<evidence type="ECO:0000313" key="2">
    <source>
        <dbReference type="EMBL" id="CAH1443873.1"/>
    </source>
</evidence>
<organism evidence="2 3">
    <name type="scientific">Lactuca virosa</name>
    <dbReference type="NCBI Taxonomy" id="75947"/>
    <lineage>
        <taxon>Eukaryota</taxon>
        <taxon>Viridiplantae</taxon>
        <taxon>Streptophyta</taxon>
        <taxon>Embryophyta</taxon>
        <taxon>Tracheophyta</taxon>
        <taxon>Spermatophyta</taxon>
        <taxon>Magnoliopsida</taxon>
        <taxon>eudicotyledons</taxon>
        <taxon>Gunneridae</taxon>
        <taxon>Pentapetalae</taxon>
        <taxon>asterids</taxon>
        <taxon>campanulids</taxon>
        <taxon>Asterales</taxon>
        <taxon>Asteraceae</taxon>
        <taxon>Cichorioideae</taxon>
        <taxon>Cichorieae</taxon>
        <taxon>Lactucinae</taxon>
        <taxon>Lactuca</taxon>
    </lineage>
</organism>
<feature type="compositionally biased region" description="Pro residues" evidence="1">
    <location>
        <begin position="92"/>
        <end position="107"/>
    </location>
</feature>
<feature type="compositionally biased region" description="Acidic residues" evidence="1">
    <location>
        <begin position="139"/>
        <end position="149"/>
    </location>
</feature>
<comment type="caution">
    <text evidence="2">The sequence shown here is derived from an EMBL/GenBank/DDBJ whole genome shotgun (WGS) entry which is preliminary data.</text>
</comment>
<feature type="compositionally biased region" description="Basic and acidic residues" evidence="1">
    <location>
        <begin position="111"/>
        <end position="125"/>
    </location>
</feature>
<feature type="compositionally biased region" description="Low complexity" evidence="1">
    <location>
        <begin position="64"/>
        <end position="91"/>
    </location>
</feature>
<keyword evidence="3" id="KW-1185">Reference proteome</keyword>
<dbReference type="EMBL" id="CAKMRJ010005523">
    <property type="protein sequence ID" value="CAH1443873.1"/>
    <property type="molecule type" value="Genomic_DNA"/>
</dbReference>
<gene>
    <name evidence="2" type="ORF">LVIROSA_LOCUS29758</name>
</gene>
<evidence type="ECO:0000256" key="1">
    <source>
        <dbReference type="SAM" id="MobiDB-lite"/>
    </source>
</evidence>
<feature type="region of interest" description="Disordered" evidence="1">
    <location>
        <begin position="56"/>
        <end position="149"/>
    </location>
</feature>
<accession>A0AAU9P0U3</accession>
<dbReference type="Proteomes" id="UP001157418">
    <property type="component" value="Unassembled WGS sequence"/>
</dbReference>
<protein>
    <submittedName>
        <fullName evidence="2">Uncharacterized protein</fullName>
    </submittedName>
</protein>
<reference evidence="2 3" key="1">
    <citation type="submission" date="2022-01" db="EMBL/GenBank/DDBJ databases">
        <authorList>
            <person name="Xiong W."/>
            <person name="Schranz E."/>
        </authorList>
    </citation>
    <scope>NUCLEOTIDE SEQUENCE [LARGE SCALE GENOMIC DNA]</scope>
</reference>
<name>A0AAU9P0U3_9ASTR</name>
<sequence>MFQVSNDIQQLTKWPWEESQKFNEYVQNIGVFLDTAEIHTGVDSLSKNVTQSFLKELSDDGGNTSKKTPTSPKSPSKIPSSYPNSRKSLPKNPSPPLKSPPKIPTPPNSHLNERIPIRDLKKKVDEEEEVPHTEIFSSFDEDDVETKAQ</sequence>
<evidence type="ECO:0000313" key="3">
    <source>
        <dbReference type="Proteomes" id="UP001157418"/>
    </source>
</evidence>
<dbReference type="AlphaFoldDB" id="A0AAU9P0U3"/>